<keyword evidence="3" id="KW-0804">Transcription</keyword>
<organism evidence="5 6">
    <name type="scientific">Oikeobacillus pervagus</name>
    <dbReference type="NCBI Taxonomy" id="1325931"/>
    <lineage>
        <taxon>Bacteria</taxon>
        <taxon>Bacillati</taxon>
        <taxon>Bacillota</taxon>
        <taxon>Bacilli</taxon>
        <taxon>Bacillales</taxon>
        <taxon>Bacillaceae</taxon>
        <taxon>Oikeobacillus</taxon>
    </lineage>
</organism>
<dbReference type="Gene3D" id="1.10.10.10">
    <property type="entry name" value="Winged helix-like DNA-binding domain superfamily/Winged helix DNA-binding domain"/>
    <property type="match status" value="1"/>
</dbReference>
<comment type="caution">
    <text evidence="5">The sequence shown here is derived from an EMBL/GenBank/DDBJ whole genome shotgun (WGS) entry which is preliminary data.</text>
</comment>
<dbReference type="InterPro" id="IPR036390">
    <property type="entry name" value="WH_DNA-bd_sf"/>
</dbReference>
<keyword evidence="2" id="KW-0238">DNA-binding</keyword>
<evidence type="ECO:0000256" key="2">
    <source>
        <dbReference type="ARBA" id="ARBA00023125"/>
    </source>
</evidence>
<dbReference type="Pfam" id="PF00392">
    <property type="entry name" value="GntR"/>
    <property type="match status" value="1"/>
</dbReference>
<dbReference type="Proteomes" id="UP001237207">
    <property type="component" value="Unassembled WGS sequence"/>
</dbReference>
<dbReference type="PANTHER" id="PTHR38445">
    <property type="entry name" value="HTH-TYPE TRANSCRIPTIONAL REPRESSOR YTRA"/>
    <property type="match status" value="1"/>
</dbReference>
<dbReference type="PANTHER" id="PTHR38445:SF6">
    <property type="entry name" value="GNTR-FAMILY TRANSCRIPTIONAL REGULATOR"/>
    <property type="match status" value="1"/>
</dbReference>
<dbReference type="PROSITE" id="PS50949">
    <property type="entry name" value="HTH_GNTR"/>
    <property type="match status" value="1"/>
</dbReference>
<feature type="domain" description="HTH gntR-type" evidence="4">
    <location>
        <begin position="10"/>
        <end position="78"/>
    </location>
</feature>
<proteinExistence type="predicted"/>
<dbReference type="SMART" id="SM00345">
    <property type="entry name" value="HTH_GNTR"/>
    <property type="match status" value="1"/>
</dbReference>
<accession>A0AAJ1T0Q7</accession>
<dbReference type="InterPro" id="IPR000524">
    <property type="entry name" value="Tscrpt_reg_HTH_GntR"/>
</dbReference>
<dbReference type="EMBL" id="JAUSUC010000008">
    <property type="protein sequence ID" value="MDQ0214601.1"/>
    <property type="molecule type" value="Genomic_DNA"/>
</dbReference>
<evidence type="ECO:0000256" key="1">
    <source>
        <dbReference type="ARBA" id="ARBA00023015"/>
    </source>
</evidence>
<reference evidence="5" key="1">
    <citation type="submission" date="2023-07" db="EMBL/GenBank/DDBJ databases">
        <title>Genomic Encyclopedia of Type Strains, Phase IV (KMG-IV): sequencing the most valuable type-strain genomes for metagenomic binning, comparative biology and taxonomic classification.</title>
        <authorList>
            <person name="Goeker M."/>
        </authorList>
    </citation>
    <scope>NUCLEOTIDE SEQUENCE</scope>
    <source>
        <strain evidence="5">DSM 23947</strain>
    </source>
</reference>
<evidence type="ECO:0000313" key="6">
    <source>
        <dbReference type="Proteomes" id="UP001237207"/>
    </source>
</evidence>
<keyword evidence="6" id="KW-1185">Reference proteome</keyword>
<dbReference type="CDD" id="cd07377">
    <property type="entry name" value="WHTH_GntR"/>
    <property type="match status" value="1"/>
</dbReference>
<evidence type="ECO:0000259" key="4">
    <source>
        <dbReference type="PROSITE" id="PS50949"/>
    </source>
</evidence>
<protein>
    <submittedName>
        <fullName evidence="5">GntR family transcriptional regulator</fullName>
    </submittedName>
</protein>
<name>A0AAJ1T0Q7_9BACI</name>
<gene>
    <name evidence="5" type="ORF">J2S13_000997</name>
</gene>
<keyword evidence="1" id="KW-0805">Transcription regulation</keyword>
<evidence type="ECO:0000313" key="5">
    <source>
        <dbReference type="EMBL" id="MDQ0214601.1"/>
    </source>
</evidence>
<dbReference type="SUPFAM" id="SSF46785">
    <property type="entry name" value="Winged helix' DNA-binding domain"/>
    <property type="match status" value="1"/>
</dbReference>
<dbReference type="GO" id="GO:0003700">
    <property type="term" value="F:DNA-binding transcription factor activity"/>
    <property type="evidence" value="ECO:0007669"/>
    <property type="project" value="InterPro"/>
</dbReference>
<dbReference type="GO" id="GO:0003677">
    <property type="term" value="F:DNA binding"/>
    <property type="evidence" value="ECO:0007669"/>
    <property type="project" value="UniProtKB-KW"/>
</dbReference>
<dbReference type="AlphaFoldDB" id="A0AAJ1T0Q7"/>
<dbReference type="InterPro" id="IPR036388">
    <property type="entry name" value="WH-like_DNA-bd_sf"/>
</dbReference>
<sequence>MMTEEFKASKPIYIQIADRIMYQFVRGELSVGEKLPSVREMAIQSGVNPNTIQRTYRELEQMGIVESRRGQGTFLTEDSEMKLIIRKQLQKEMIESFVRNMREVGVNSDEMIEELTVFLQEGGDRK</sequence>
<evidence type="ECO:0000256" key="3">
    <source>
        <dbReference type="ARBA" id="ARBA00023163"/>
    </source>
</evidence>